<dbReference type="CDD" id="cd02440">
    <property type="entry name" value="AdoMet_MTases"/>
    <property type="match status" value="1"/>
</dbReference>
<name>A0A6G0ZMT2_APHCR</name>
<dbReference type="GO" id="GO:0005634">
    <property type="term" value="C:nucleus"/>
    <property type="evidence" value="ECO:0007669"/>
    <property type="project" value="TreeGrafter"/>
</dbReference>
<dbReference type="InterPro" id="IPR029063">
    <property type="entry name" value="SAM-dependent_MTases_sf"/>
</dbReference>
<evidence type="ECO:0000256" key="5">
    <source>
        <dbReference type="ARBA" id="ARBA00048763"/>
    </source>
</evidence>
<evidence type="ECO:0000313" key="9">
    <source>
        <dbReference type="EMBL" id="KAF0772513.1"/>
    </source>
</evidence>
<evidence type="ECO:0000313" key="10">
    <source>
        <dbReference type="Proteomes" id="UP000478052"/>
    </source>
</evidence>
<evidence type="ECO:0000256" key="4">
    <source>
        <dbReference type="ARBA" id="ARBA00048740"/>
    </source>
</evidence>
<sequence>MNRNYPKVKNSPKWSSQPSVNNQTNFMKKPNYSSRAGKMVEVLYGRGYSSSRNNNVTLLCTYFVTNKCPKSVLNGKENKIFTFYLKIFLRFCWCIAKRCKNNVVLDPFCGAGGNIIQLAMICKKVTAVDIDPNKIRMACHNAEIYGVADKIEFLVGDIFSIYPTLKADVVFMSPPWGGPGYSLNKCYSIKTMSNDHDVGGGFAIFDIVKTIAPNIAYHMPNNTNILECVLLAKYFGKVEVQQNIINRKLNSLTAFFGNFKCNNFERSDEYLFVYYNLKADVVFMSLSLRGPRYSLGKLFSTETMCNDHVSRSFSIFDIVKTIAPKIAFHMPKNTNIFEYGEDHHNDEPFDCVVVLLGNNAKPLIVPTI</sequence>
<dbReference type="PANTHER" id="PTHR14741">
    <property type="entry name" value="S-ADENOSYLMETHIONINE-DEPENDENT METHYLTRANSFERASE RELATED"/>
    <property type="match status" value="1"/>
</dbReference>
<comment type="catalytic activity">
    <reaction evidence="6">
        <text>a 5'-end (N(7)-methyl 5'-triphosphoguanosine)-ribonucleoside in snRNA + S-adenosyl-L-methionine = a 5'-end (N(2),N(7)-dimethyl 5'-triphosphoguanosine)-ribonucleoside in snRNA + S-adenosyl-L-homocysteine + H(+)</text>
        <dbReference type="Rhea" id="RHEA:78471"/>
        <dbReference type="Rhea" id="RHEA-COMP:19085"/>
        <dbReference type="Rhea" id="RHEA-COMP:19087"/>
        <dbReference type="ChEBI" id="CHEBI:15378"/>
        <dbReference type="ChEBI" id="CHEBI:57856"/>
        <dbReference type="ChEBI" id="CHEBI:59789"/>
        <dbReference type="ChEBI" id="CHEBI:156461"/>
        <dbReference type="ChEBI" id="CHEBI:172880"/>
    </reaction>
    <physiologicalReaction direction="left-to-right" evidence="6">
        <dbReference type="Rhea" id="RHEA:78472"/>
    </physiologicalReaction>
</comment>
<comment type="catalytic activity">
    <reaction evidence="3">
        <text>a 5'-end (N(2),N(7)-dimethyl 5'-triphosphoguanosine)-ribonucleoside in snoRNA + S-adenosyl-L-methionine = a 5'-end (N(2),N(2),N(7)-trimethyl 5'-triphosphoguanosine)-ribonucleoside in snoRNA + S-adenosyl-L-homocysteine + H(+)</text>
        <dbReference type="Rhea" id="RHEA:78507"/>
        <dbReference type="Rhea" id="RHEA-COMP:19088"/>
        <dbReference type="Rhea" id="RHEA-COMP:19090"/>
        <dbReference type="ChEBI" id="CHEBI:15378"/>
        <dbReference type="ChEBI" id="CHEBI:57856"/>
        <dbReference type="ChEBI" id="CHEBI:59789"/>
        <dbReference type="ChEBI" id="CHEBI:167623"/>
        <dbReference type="ChEBI" id="CHEBI:172880"/>
    </reaction>
    <physiologicalReaction direction="left-to-right" evidence="3">
        <dbReference type="Rhea" id="RHEA:78508"/>
    </physiologicalReaction>
</comment>
<evidence type="ECO:0000256" key="6">
    <source>
        <dbReference type="ARBA" id="ARBA00049075"/>
    </source>
</evidence>
<proteinExistence type="inferred from homology"/>
<dbReference type="Pfam" id="PF09445">
    <property type="entry name" value="Methyltransf_15"/>
    <property type="match status" value="1"/>
</dbReference>
<dbReference type="PANTHER" id="PTHR14741:SF32">
    <property type="entry name" value="TRIMETHYLGUANOSINE SYNTHASE"/>
    <property type="match status" value="1"/>
</dbReference>
<gene>
    <name evidence="9" type="ORF">FWK35_00002893</name>
</gene>
<feature type="region of interest" description="Disordered" evidence="8">
    <location>
        <begin position="1"/>
        <end position="24"/>
    </location>
</feature>
<evidence type="ECO:0000256" key="7">
    <source>
        <dbReference type="ARBA" id="ARBA00049790"/>
    </source>
</evidence>
<dbReference type="GO" id="GO:0071164">
    <property type="term" value="F:RNA cap trimethylguanosine synthase activity"/>
    <property type="evidence" value="ECO:0007669"/>
    <property type="project" value="TreeGrafter"/>
</dbReference>
<evidence type="ECO:0000256" key="2">
    <source>
        <dbReference type="ARBA" id="ARBA00025783"/>
    </source>
</evidence>
<evidence type="ECO:0000256" key="8">
    <source>
        <dbReference type="SAM" id="MobiDB-lite"/>
    </source>
</evidence>
<dbReference type="Gene3D" id="3.40.50.150">
    <property type="entry name" value="Vaccinia Virus protein VP39"/>
    <property type="match status" value="2"/>
</dbReference>
<dbReference type="InterPro" id="IPR019012">
    <property type="entry name" value="RNA_cap_Gua-N2-MeTrfase"/>
</dbReference>
<comment type="similarity">
    <text evidence="2">Belongs to the methyltransferase superfamily. Trimethylguanosine synthase family.</text>
</comment>
<dbReference type="Proteomes" id="UP000478052">
    <property type="component" value="Unassembled WGS sequence"/>
</dbReference>
<dbReference type="EMBL" id="VUJU01000165">
    <property type="protein sequence ID" value="KAF0772513.1"/>
    <property type="molecule type" value="Genomic_DNA"/>
</dbReference>
<comment type="caution">
    <text evidence="9">The sequence shown here is derived from an EMBL/GenBank/DDBJ whole genome shotgun (WGS) entry which is preliminary data.</text>
</comment>
<keyword evidence="10" id="KW-1185">Reference proteome</keyword>
<comment type="catalytic activity">
    <reaction evidence="5">
        <text>a 5'-end (N(2),N(7)-dimethyl 5'-triphosphoguanosine)-ribonucleoside in snRNA + S-adenosyl-L-methionine = a 5'-end (N(2),N(2),N(7)-trimethyl 5'-triphosphoguanosine)-ribonucleoside in snRNA + S-adenosyl-L-homocysteine + H(+)</text>
        <dbReference type="Rhea" id="RHEA:78479"/>
        <dbReference type="Rhea" id="RHEA-COMP:19087"/>
        <dbReference type="Rhea" id="RHEA-COMP:19089"/>
        <dbReference type="ChEBI" id="CHEBI:15378"/>
        <dbReference type="ChEBI" id="CHEBI:57856"/>
        <dbReference type="ChEBI" id="CHEBI:59789"/>
        <dbReference type="ChEBI" id="CHEBI:167623"/>
        <dbReference type="ChEBI" id="CHEBI:172880"/>
    </reaction>
    <physiologicalReaction direction="left-to-right" evidence="5">
        <dbReference type="Rhea" id="RHEA:78480"/>
    </physiologicalReaction>
</comment>
<feature type="compositionally biased region" description="Polar residues" evidence="8">
    <location>
        <begin position="12"/>
        <end position="24"/>
    </location>
</feature>
<evidence type="ECO:0000256" key="3">
    <source>
        <dbReference type="ARBA" id="ARBA00047418"/>
    </source>
</evidence>
<dbReference type="SUPFAM" id="SSF53335">
    <property type="entry name" value="S-adenosyl-L-methionine-dependent methyltransferases"/>
    <property type="match status" value="1"/>
</dbReference>
<reference evidence="9 10" key="1">
    <citation type="submission" date="2019-08" db="EMBL/GenBank/DDBJ databases">
        <title>Whole genome of Aphis craccivora.</title>
        <authorList>
            <person name="Voronova N.V."/>
            <person name="Shulinski R.S."/>
            <person name="Bandarenka Y.V."/>
            <person name="Zhorov D.G."/>
            <person name="Warner D."/>
        </authorList>
    </citation>
    <scope>NUCLEOTIDE SEQUENCE [LARGE SCALE GENOMIC DNA]</scope>
    <source>
        <strain evidence="9">180601</strain>
        <tissue evidence="9">Whole Body</tissue>
    </source>
</reference>
<comment type="catalytic activity">
    <reaction evidence="4">
        <text>a 5'-end (N(7)-methyl 5'-triphosphoguanosine)-ribonucleoside in snoRNA + S-adenosyl-L-methionine = a 5'-end (N(2),N(7)-dimethyl 5'-triphosphoguanosine)-ribonucleoside in snoRNA + S-adenosyl-L-homocysteine + H(+)</text>
        <dbReference type="Rhea" id="RHEA:78475"/>
        <dbReference type="Rhea" id="RHEA-COMP:19086"/>
        <dbReference type="Rhea" id="RHEA-COMP:19088"/>
        <dbReference type="ChEBI" id="CHEBI:15378"/>
        <dbReference type="ChEBI" id="CHEBI:57856"/>
        <dbReference type="ChEBI" id="CHEBI:59789"/>
        <dbReference type="ChEBI" id="CHEBI:156461"/>
        <dbReference type="ChEBI" id="CHEBI:172880"/>
    </reaction>
    <physiologicalReaction direction="left-to-right" evidence="4">
        <dbReference type="Rhea" id="RHEA:78476"/>
    </physiologicalReaction>
</comment>
<accession>A0A6G0ZMT2</accession>
<protein>
    <recommendedName>
        <fullName evidence="1">Trimethylguanosine synthase</fullName>
    </recommendedName>
    <alternativeName>
        <fullName evidence="7">Cap-specific guanine-N(2) methyltransferase</fullName>
    </alternativeName>
</protein>
<dbReference type="AlphaFoldDB" id="A0A6G0ZMT2"/>
<evidence type="ECO:0000256" key="1">
    <source>
        <dbReference type="ARBA" id="ARBA00018517"/>
    </source>
</evidence>
<organism evidence="9 10">
    <name type="scientific">Aphis craccivora</name>
    <name type="common">Cowpea aphid</name>
    <dbReference type="NCBI Taxonomy" id="307492"/>
    <lineage>
        <taxon>Eukaryota</taxon>
        <taxon>Metazoa</taxon>
        <taxon>Ecdysozoa</taxon>
        <taxon>Arthropoda</taxon>
        <taxon>Hexapoda</taxon>
        <taxon>Insecta</taxon>
        <taxon>Pterygota</taxon>
        <taxon>Neoptera</taxon>
        <taxon>Paraneoptera</taxon>
        <taxon>Hemiptera</taxon>
        <taxon>Sternorrhyncha</taxon>
        <taxon>Aphidomorpha</taxon>
        <taxon>Aphidoidea</taxon>
        <taxon>Aphididae</taxon>
        <taxon>Aphidini</taxon>
        <taxon>Aphis</taxon>
        <taxon>Aphis</taxon>
    </lineage>
</organism>
<dbReference type="OrthoDB" id="6619622at2759"/>